<feature type="non-terminal residue" evidence="1">
    <location>
        <position position="1"/>
    </location>
</feature>
<dbReference type="EMBL" id="JANBUK010003085">
    <property type="protein sequence ID" value="KAJ2769044.1"/>
    <property type="molecule type" value="Genomic_DNA"/>
</dbReference>
<name>A0ACC1JWU5_9FUNG</name>
<sequence length="265" mass="28650">PVSVTPNFRLSLLYINVYSFGDLYIVVAGDGEFKGLTMEDLFDTIVNSCEPNTTGCETANNVEICTKAVVAESGGSNSSGNESDADSFADFCPVASGNDSSSIVYSIDDDLNVEESGSSTKRKDSEAVAECENSVSEIESNTDNSSSVSDSSERPGASVAESKALFFLGKLSDMERSDLNMALCGLTGWSAGEKVPLLERVKMHSVLRMAYRRKLSGEQETLETPLMAAAINWMGIDNAICHIYPIIEEYYLAHSDKEDLGFIFI</sequence>
<gene>
    <name evidence="1" type="ORF">GGI18_005474</name>
</gene>
<dbReference type="Proteomes" id="UP001140066">
    <property type="component" value="Unassembled WGS sequence"/>
</dbReference>
<keyword evidence="2" id="KW-1185">Reference proteome</keyword>
<accession>A0ACC1JWU5</accession>
<protein>
    <submittedName>
        <fullName evidence="1">Uncharacterized protein</fullName>
    </submittedName>
</protein>
<evidence type="ECO:0000313" key="2">
    <source>
        <dbReference type="Proteomes" id="UP001140066"/>
    </source>
</evidence>
<reference evidence="1" key="1">
    <citation type="submission" date="2022-07" db="EMBL/GenBank/DDBJ databases">
        <title>Phylogenomic reconstructions and comparative analyses of Kickxellomycotina fungi.</title>
        <authorList>
            <person name="Reynolds N.K."/>
            <person name="Stajich J.E."/>
            <person name="Barry K."/>
            <person name="Grigoriev I.V."/>
            <person name="Crous P."/>
            <person name="Smith M.E."/>
        </authorList>
    </citation>
    <scope>NUCLEOTIDE SEQUENCE</scope>
    <source>
        <strain evidence="1">BCRC 34191</strain>
    </source>
</reference>
<organism evidence="1 2">
    <name type="scientific">Coemansia linderi</name>
    <dbReference type="NCBI Taxonomy" id="2663919"/>
    <lineage>
        <taxon>Eukaryota</taxon>
        <taxon>Fungi</taxon>
        <taxon>Fungi incertae sedis</taxon>
        <taxon>Zoopagomycota</taxon>
        <taxon>Kickxellomycotina</taxon>
        <taxon>Kickxellomycetes</taxon>
        <taxon>Kickxellales</taxon>
        <taxon>Kickxellaceae</taxon>
        <taxon>Coemansia</taxon>
    </lineage>
</organism>
<evidence type="ECO:0000313" key="1">
    <source>
        <dbReference type="EMBL" id="KAJ2769044.1"/>
    </source>
</evidence>
<comment type="caution">
    <text evidence="1">The sequence shown here is derived from an EMBL/GenBank/DDBJ whole genome shotgun (WGS) entry which is preliminary data.</text>
</comment>
<proteinExistence type="predicted"/>